<dbReference type="EMBL" id="NXGE01000001">
    <property type="protein sequence ID" value="PRM95846.1"/>
    <property type="molecule type" value="Genomic_DNA"/>
</dbReference>
<protein>
    <submittedName>
        <fullName evidence="2">Sulfide:quinone reductase</fullName>
    </submittedName>
</protein>
<comment type="caution">
    <text evidence="2">The sequence shown here is derived from an EMBL/GenBank/DDBJ whole genome shotgun (WGS) entry which is preliminary data.</text>
</comment>
<evidence type="ECO:0000259" key="1">
    <source>
        <dbReference type="Pfam" id="PF07992"/>
    </source>
</evidence>
<dbReference type="SUPFAM" id="SSF51905">
    <property type="entry name" value="FAD/NAD(P)-binding domain"/>
    <property type="match status" value="2"/>
</dbReference>
<dbReference type="PANTHER" id="PTHR10632">
    <property type="entry name" value="SULFIDE:QUINONE OXIDOREDUCTASE"/>
    <property type="match status" value="1"/>
</dbReference>
<dbReference type="Gene3D" id="3.50.50.100">
    <property type="match status" value="1"/>
</dbReference>
<dbReference type="Pfam" id="PF07992">
    <property type="entry name" value="Pyr_redox_2"/>
    <property type="match status" value="1"/>
</dbReference>
<dbReference type="InterPro" id="IPR036188">
    <property type="entry name" value="FAD/NAD-bd_sf"/>
</dbReference>
<evidence type="ECO:0000313" key="3">
    <source>
        <dbReference type="Proteomes" id="UP000238281"/>
    </source>
</evidence>
<name>A0A2S9TAG9_9BACT</name>
<dbReference type="PANTHER" id="PTHR10632:SF2">
    <property type="entry name" value="SULFIDE:QUINONE OXIDOREDUCTASE, MITOCHONDRIAL"/>
    <property type="match status" value="1"/>
</dbReference>
<dbReference type="InterPro" id="IPR006311">
    <property type="entry name" value="TAT_signal"/>
</dbReference>
<dbReference type="PROSITE" id="PS51318">
    <property type="entry name" value="TAT"/>
    <property type="match status" value="1"/>
</dbReference>
<feature type="domain" description="FAD/NAD(P)-binding" evidence="1">
    <location>
        <begin position="60"/>
        <end position="396"/>
    </location>
</feature>
<dbReference type="GO" id="GO:0071949">
    <property type="term" value="F:FAD binding"/>
    <property type="evidence" value="ECO:0007669"/>
    <property type="project" value="TreeGrafter"/>
</dbReference>
<dbReference type="InterPro" id="IPR023753">
    <property type="entry name" value="FAD/NAD-binding_dom"/>
</dbReference>
<dbReference type="GO" id="GO:0070224">
    <property type="term" value="F:sulfide:quinone oxidoreductase activity"/>
    <property type="evidence" value="ECO:0007669"/>
    <property type="project" value="TreeGrafter"/>
</dbReference>
<dbReference type="AlphaFoldDB" id="A0A2S9TAG9"/>
<dbReference type="STRING" id="28198.GCA_001572855_01559"/>
<sequence>MKNDEMKKALEIVDSELKKAGISRRDAFKLAGLGGAAFLAGGTQEAKAATISKASEAKGKILIIGGGLAGISTAARLSNTLSEPDITIIEPNPKSVSYQAGTTLLASGIYSSKDELVYETKDFLPKGVTLIKDKAVDFNPEANKVTLASGDILDYDFMIVAAGVVLDFGTIKGLEEIGEAYTNGDASKILKVFGNSGITSVYNIDSAEDMWKQTQSLIEKAKSGEKLKAIFTAPNTAVKCGGAPKKVVYLVNSRLNEANARANVDLTYYDNSDKLFSVKEYADAIEKQFIARDMKWNFNHNLVGVDVAKKIAIFNKFWEEKGEYDKDLEEHEIVKKNQKVEVPFDFLHITPPQKAPDEIGKSEIGSEKGWVPVHKETLQHVKYSNIFALGDIAAIPMGKTGGTVRKQYKVLVDNLISVMEGKEPKEYFGGYTVCPLITDIGKVMLAEFDWTAKPTPSFPLDPTQERWIWWLMKVYMLKPMTMHGMLSGKA</sequence>
<organism evidence="2 3">
    <name type="scientific">Aliarcobacter cryaerophilus</name>
    <dbReference type="NCBI Taxonomy" id="28198"/>
    <lineage>
        <taxon>Bacteria</taxon>
        <taxon>Pseudomonadati</taxon>
        <taxon>Campylobacterota</taxon>
        <taxon>Epsilonproteobacteria</taxon>
        <taxon>Campylobacterales</taxon>
        <taxon>Arcobacteraceae</taxon>
        <taxon>Aliarcobacter</taxon>
    </lineage>
</organism>
<dbReference type="GO" id="GO:0070221">
    <property type="term" value="P:sulfide oxidation, using sulfide:quinone oxidoreductase"/>
    <property type="evidence" value="ECO:0007669"/>
    <property type="project" value="TreeGrafter"/>
</dbReference>
<dbReference type="InterPro" id="IPR015904">
    <property type="entry name" value="Sulphide_quinone_reductase"/>
</dbReference>
<dbReference type="RefSeq" id="WP_105914810.1">
    <property type="nucleotide sequence ID" value="NZ_NXGE01000001.1"/>
</dbReference>
<evidence type="ECO:0000313" key="2">
    <source>
        <dbReference type="EMBL" id="PRM95846.1"/>
    </source>
</evidence>
<gene>
    <name evidence="2" type="ORF">CJ673_02910</name>
</gene>
<reference evidence="2 3" key="1">
    <citation type="submission" date="2017-09" db="EMBL/GenBank/DDBJ databases">
        <title>Reassesment of A. cryaerophilus.</title>
        <authorList>
            <person name="Perez-Cataluna A."/>
            <person name="Collado L."/>
            <person name="Salgado O."/>
            <person name="Lefinanco V."/>
            <person name="Figueras M.J."/>
        </authorList>
    </citation>
    <scope>NUCLEOTIDE SEQUENCE [LARGE SCALE GENOMIC DNA]</scope>
    <source>
        <strain evidence="2 3">LMG 10210</strain>
    </source>
</reference>
<proteinExistence type="predicted"/>
<accession>A0A2S9TAG9</accession>
<dbReference type="Proteomes" id="UP000238281">
    <property type="component" value="Unassembled WGS sequence"/>
</dbReference>